<keyword evidence="3" id="KW-0964">Secreted</keyword>
<evidence type="ECO:0000256" key="3">
    <source>
        <dbReference type="ARBA" id="ARBA00022525"/>
    </source>
</evidence>
<organism evidence="5 6">
    <name type="scientific">Linnemannia gamsii</name>
    <dbReference type="NCBI Taxonomy" id="64522"/>
    <lineage>
        <taxon>Eukaryota</taxon>
        <taxon>Fungi</taxon>
        <taxon>Fungi incertae sedis</taxon>
        <taxon>Mucoromycota</taxon>
        <taxon>Mortierellomycotina</taxon>
        <taxon>Mortierellomycetes</taxon>
        <taxon>Mortierellales</taxon>
        <taxon>Mortierellaceae</taxon>
        <taxon>Linnemannia</taxon>
    </lineage>
</organism>
<dbReference type="Proteomes" id="UP001194696">
    <property type="component" value="Unassembled WGS sequence"/>
</dbReference>
<evidence type="ECO:0000259" key="4">
    <source>
        <dbReference type="Pfam" id="PF20147"/>
    </source>
</evidence>
<comment type="subcellular location">
    <subcellularLocation>
        <location evidence="1">Host cell</location>
    </subcellularLocation>
    <subcellularLocation>
        <location evidence="2">Secreted</location>
    </subcellularLocation>
</comment>
<evidence type="ECO:0000313" key="5">
    <source>
        <dbReference type="EMBL" id="KAG0288839.1"/>
    </source>
</evidence>
<protein>
    <recommendedName>
        <fullName evidence="4">Crinkler effector protein N-terminal domain-containing protein</fullName>
    </recommendedName>
</protein>
<name>A0ABQ7K0A8_9FUNG</name>
<dbReference type="InterPro" id="IPR045379">
    <property type="entry name" value="Crinkler_N"/>
</dbReference>
<dbReference type="Pfam" id="PF20147">
    <property type="entry name" value="Crinkler"/>
    <property type="match status" value="1"/>
</dbReference>
<accession>A0ABQ7K0A8</accession>
<evidence type="ECO:0000256" key="1">
    <source>
        <dbReference type="ARBA" id="ARBA00004340"/>
    </source>
</evidence>
<evidence type="ECO:0000256" key="2">
    <source>
        <dbReference type="ARBA" id="ARBA00004613"/>
    </source>
</evidence>
<gene>
    <name evidence="5" type="ORF">BGZ96_007438</name>
</gene>
<dbReference type="EMBL" id="JAAAIM010000383">
    <property type="protein sequence ID" value="KAG0288839.1"/>
    <property type="molecule type" value="Genomic_DNA"/>
</dbReference>
<sequence>MADNDLSLLCLVDGESTSFPVDIKPTKTVGHLKKAIKFENPQTKIKVGQGNFGVIFPKSHVDFLDGIKSRINRSADHELQAQYPKKAKV</sequence>
<keyword evidence="6" id="KW-1185">Reference proteome</keyword>
<reference evidence="5 6" key="1">
    <citation type="journal article" date="2020" name="Fungal Divers.">
        <title>Resolving the Mortierellaceae phylogeny through synthesis of multi-gene phylogenetics and phylogenomics.</title>
        <authorList>
            <person name="Vandepol N."/>
            <person name="Liber J."/>
            <person name="Desiro A."/>
            <person name="Na H."/>
            <person name="Kennedy M."/>
            <person name="Barry K."/>
            <person name="Grigoriev I.V."/>
            <person name="Miller A.N."/>
            <person name="O'Donnell K."/>
            <person name="Stajich J.E."/>
            <person name="Bonito G."/>
        </authorList>
    </citation>
    <scope>NUCLEOTIDE SEQUENCE [LARGE SCALE GENOMIC DNA]</scope>
    <source>
        <strain evidence="5 6">AD045</strain>
    </source>
</reference>
<evidence type="ECO:0000313" key="6">
    <source>
        <dbReference type="Proteomes" id="UP001194696"/>
    </source>
</evidence>
<feature type="domain" description="Crinkler effector protein N-terminal" evidence="4">
    <location>
        <begin position="6"/>
        <end position="43"/>
    </location>
</feature>
<comment type="caution">
    <text evidence="5">The sequence shown here is derived from an EMBL/GenBank/DDBJ whole genome shotgun (WGS) entry which is preliminary data.</text>
</comment>
<proteinExistence type="predicted"/>